<dbReference type="SUPFAM" id="SSF53822">
    <property type="entry name" value="Periplasmic binding protein-like I"/>
    <property type="match status" value="1"/>
</dbReference>
<name>A0A369BA85_9BACL</name>
<dbReference type="AlphaFoldDB" id="A0A369BA85"/>
<feature type="domain" description="HTH lacI-type" evidence="4">
    <location>
        <begin position="3"/>
        <end position="57"/>
    </location>
</feature>
<dbReference type="PRINTS" id="PR00036">
    <property type="entry name" value="HTHLACI"/>
</dbReference>
<dbReference type="InterPro" id="IPR010982">
    <property type="entry name" value="Lambda_DNA-bd_dom_sf"/>
</dbReference>
<evidence type="ECO:0000256" key="2">
    <source>
        <dbReference type="ARBA" id="ARBA00023125"/>
    </source>
</evidence>
<dbReference type="SMART" id="SM00354">
    <property type="entry name" value="HTH_LACI"/>
    <property type="match status" value="1"/>
</dbReference>
<evidence type="ECO:0000313" key="6">
    <source>
        <dbReference type="Proteomes" id="UP000253090"/>
    </source>
</evidence>
<dbReference type="Pfam" id="PF13377">
    <property type="entry name" value="Peripla_BP_3"/>
    <property type="match status" value="1"/>
</dbReference>
<comment type="caution">
    <text evidence="5">The sequence shown here is derived from an EMBL/GenBank/DDBJ whole genome shotgun (WGS) entry which is preliminary data.</text>
</comment>
<dbReference type="SUPFAM" id="SSF47413">
    <property type="entry name" value="lambda repressor-like DNA-binding domains"/>
    <property type="match status" value="1"/>
</dbReference>
<dbReference type="CDD" id="cd01392">
    <property type="entry name" value="HTH_LacI"/>
    <property type="match status" value="1"/>
</dbReference>
<reference evidence="5 6" key="1">
    <citation type="submission" date="2018-07" db="EMBL/GenBank/DDBJ databases">
        <title>Genomic Encyclopedia of Type Strains, Phase III (KMG-III): the genomes of soil and plant-associated and newly described type strains.</title>
        <authorList>
            <person name="Whitman W."/>
        </authorList>
    </citation>
    <scope>NUCLEOTIDE SEQUENCE [LARGE SCALE GENOMIC DNA]</scope>
    <source>
        <strain evidence="5 6">CECT 8333</strain>
    </source>
</reference>
<dbReference type="InterPro" id="IPR046335">
    <property type="entry name" value="LacI/GalR-like_sensor"/>
</dbReference>
<dbReference type="EMBL" id="QPJW01000007">
    <property type="protein sequence ID" value="RCX18225.1"/>
    <property type="molecule type" value="Genomic_DNA"/>
</dbReference>
<keyword evidence="6" id="KW-1185">Reference proteome</keyword>
<evidence type="ECO:0000256" key="1">
    <source>
        <dbReference type="ARBA" id="ARBA00023015"/>
    </source>
</evidence>
<organism evidence="5 6">
    <name type="scientific">Fontibacillus phaseoli</name>
    <dbReference type="NCBI Taxonomy" id="1416533"/>
    <lineage>
        <taxon>Bacteria</taxon>
        <taxon>Bacillati</taxon>
        <taxon>Bacillota</taxon>
        <taxon>Bacilli</taxon>
        <taxon>Bacillales</taxon>
        <taxon>Paenibacillaceae</taxon>
        <taxon>Fontibacillus</taxon>
    </lineage>
</organism>
<dbReference type="GO" id="GO:0003700">
    <property type="term" value="F:DNA-binding transcription factor activity"/>
    <property type="evidence" value="ECO:0007669"/>
    <property type="project" value="TreeGrafter"/>
</dbReference>
<accession>A0A369BA85</accession>
<proteinExistence type="predicted"/>
<dbReference type="GO" id="GO:0000976">
    <property type="term" value="F:transcription cis-regulatory region binding"/>
    <property type="evidence" value="ECO:0007669"/>
    <property type="project" value="TreeGrafter"/>
</dbReference>
<dbReference type="PROSITE" id="PS00356">
    <property type="entry name" value="HTH_LACI_1"/>
    <property type="match status" value="1"/>
</dbReference>
<gene>
    <name evidence="5" type="ORF">DFP94_107180</name>
</gene>
<evidence type="ECO:0000259" key="4">
    <source>
        <dbReference type="PROSITE" id="PS50932"/>
    </source>
</evidence>
<evidence type="ECO:0000256" key="3">
    <source>
        <dbReference type="ARBA" id="ARBA00023163"/>
    </source>
</evidence>
<dbReference type="CDD" id="cd06267">
    <property type="entry name" value="PBP1_LacI_sugar_binding-like"/>
    <property type="match status" value="1"/>
</dbReference>
<dbReference type="InterPro" id="IPR000843">
    <property type="entry name" value="HTH_LacI"/>
</dbReference>
<keyword evidence="3" id="KW-0804">Transcription</keyword>
<dbReference type="Gene3D" id="3.40.50.2300">
    <property type="match status" value="2"/>
</dbReference>
<dbReference type="Gene3D" id="1.10.260.40">
    <property type="entry name" value="lambda repressor-like DNA-binding domains"/>
    <property type="match status" value="1"/>
</dbReference>
<keyword evidence="1" id="KW-0805">Transcription regulation</keyword>
<dbReference type="Pfam" id="PF00356">
    <property type="entry name" value="LacI"/>
    <property type="match status" value="1"/>
</dbReference>
<dbReference type="OrthoDB" id="9775106at2"/>
<protein>
    <submittedName>
        <fullName evidence="5">LacI family transcriptional regulator</fullName>
    </submittedName>
</protein>
<evidence type="ECO:0000313" key="5">
    <source>
        <dbReference type="EMBL" id="RCX18225.1"/>
    </source>
</evidence>
<dbReference type="InterPro" id="IPR028082">
    <property type="entry name" value="Peripla_BP_I"/>
</dbReference>
<dbReference type="Proteomes" id="UP000253090">
    <property type="component" value="Unassembled WGS sequence"/>
</dbReference>
<keyword evidence="2" id="KW-0238">DNA-binding</keyword>
<sequence>MVRNIRDIAKSAGVSVSTVSKVINNYPNVSAKTKERVMRVVQEEQFVPNSTARGLVKGSTQTLGLFLTTGLSHPFFVQLLAGLEGPLKESGYDLIYLAQIDWNPDYSLVRHCRSRNVDGVLIFGFQRNDLNFKEMLQSEIPTVFIDLDLLGVRAGYITSDNMDSIKQSVHYLTGLKHRKIAFVAGYLDSYVGKLRFEGYRQGIQEADLPYRSEYIYFGDFTRDSGYLAMKQFLQSPEPPTAVICSSDMSAAGVMEAVAESGLSVPEDVSVIGFDDIEISRYMQPPLTTVRQDFKTIGRQAIQQLDQMIRTPQVAPPMLVVPTEFIIRGSCGICGENQ</sequence>
<dbReference type="RefSeq" id="WP_114497730.1">
    <property type="nucleotide sequence ID" value="NZ_QPJW01000007.1"/>
</dbReference>
<dbReference type="PANTHER" id="PTHR30146:SF109">
    <property type="entry name" value="HTH-TYPE TRANSCRIPTIONAL REGULATOR GALS"/>
    <property type="match status" value="1"/>
</dbReference>
<dbReference type="PROSITE" id="PS50932">
    <property type="entry name" value="HTH_LACI_2"/>
    <property type="match status" value="1"/>
</dbReference>
<dbReference type="PANTHER" id="PTHR30146">
    <property type="entry name" value="LACI-RELATED TRANSCRIPTIONAL REPRESSOR"/>
    <property type="match status" value="1"/>
</dbReference>